<comment type="caution">
    <text evidence="1">The sequence shown here is derived from an EMBL/GenBank/DDBJ whole genome shotgun (WGS) entry which is preliminary data.</text>
</comment>
<gene>
    <name evidence="1" type="ORF">PIB30_088019</name>
</gene>
<protein>
    <submittedName>
        <fullName evidence="1">Uncharacterized protein</fullName>
    </submittedName>
</protein>
<dbReference type="EMBL" id="JASCZI010001578">
    <property type="protein sequence ID" value="MED6115203.1"/>
    <property type="molecule type" value="Genomic_DNA"/>
</dbReference>
<sequence>SIACISSPLDCCCSVPALLLVVAGQRLKVVHDTMIPIGRMWMYDRDNYQRGDMALHLYRNGFMPSYWIWTEHGEIDEVGVNRSRNEPIANMDEWEERVFDANRNQGRM</sequence>
<feature type="non-terminal residue" evidence="1">
    <location>
        <position position="1"/>
    </location>
</feature>
<keyword evidence="2" id="KW-1185">Reference proteome</keyword>
<proteinExistence type="predicted"/>
<dbReference type="Proteomes" id="UP001341840">
    <property type="component" value="Unassembled WGS sequence"/>
</dbReference>
<name>A0ABU6QTU0_9FABA</name>
<accession>A0ABU6QTU0</accession>
<evidence type="ECO:0000313" key="1">
    <source>
        <dbReference type="EMBL" id="MED6115203.1"/>
    </source>
</evidence>
<reference evidence="1 2" key="1">
    <citation type="journal article" date="2023" name="Plants (Basel)">
        <title>Bridging the Gap: Combining Genomics and Transcriptomics Approaches to Understand Stylosanthes scabra, an Orphan Legume from the Brazilian Caatinga.</title>
        <authorList>
            <person name="Ferreira-Neto J.R.C."/>
            <person name="da Silva M.D."/>
            <person name="Binneck E."/>
            <person name="de Melo N.F."/>
            <person name="da Silva R.H."/>
            <person name="de Melo A.L.T.M."/>
            <person name="Pandolfi V."/>
            <person name="Bustamante F.O."/>
            <person name="Brasileiro-Vidal A.C."/>
            <person name="Benko-Iseppon A.M."/>
        </authorList>
    </citation>
    <scope>NUCLEOTIDE SEQUENCE [LARGE SCALE GENOMIC DNA]</scope>
    <source>
        <tissue evidence="1">Leaves</tissue>
    </source>
</reference>
<organism evidence="1 2">
    <name type="scientific">Stylosanthes scabra</name>
    <dbReference type="NCBI Taxonomy" id="79078"/>
    <lineage>
        <taxon>Eukaryota</taxon>
        <taxon>Viridiplantae</taxon>
        <taxon>Streptophyta</taxon>
        <taxon>Embryophyta</taxon>
        <taxon>Tracheophyta</taxon>
        <taxon>Spermatophyta</taxon>
        <taxon>Magnoliopsida</taxon>
        <taxon>eudicotyledons</taxon>
        <taxon>Gunneridae</taxon>
        <taxon>Pentapetalae</taxon>
        <taxon>rosids</taxon>
        <taxon>fabids</taxon>
        <taxon>Fabales</taxon>
        <taxon>Fabaceae</taxon>
        <taxon>Papilionoideae</taxon>
        <taxon>50 kb inversion clade</taxon>
        <taxon>dalbergioids sensu lato</taxon>
        <taxon>Dalbergieae</taxon>
        <taxon>Pterocarpus clade</taxon>
        <taxon>Stylosanthes</taxon>
    </lineage>
</organism>
<evidence type="ECO:0000313" key="2">
    <source>
        <dbReference type="Proteomes" id="UP001341840"/>
    </source>
</evidence>